<dbReference type="EMBL" id="BLXT01003611">
    <property type="protein sequence ID" value="GFO02594.1"/>
    <property type="molecule type" value="Genomic_DNA"/>
</dbReference>
<comment type="caution">
    <text evidence="2">The sequence shown here is derived from an EMBL/GenBank/DDBJ whole genome shotgun (WGS) entry which is preliminary data.</text>
</comment>
<dbReference type="AlphaFoldDB" id="A0AAV4A8P5"/>
<feature type="region of interest" description="Disordered" evidence="1">
    <location>
        <begin position="117"/>
        <end position="164"/>
    </location>
</feature>
<evidence type="ECO:0000313" key="2">
    <source>
        <dbReference type="EMBL" id="GFO02594.1"/>
    </source>
</evidence>
<proteinExistence type="predicted"/>
<sequence length="211" mass="22631">MSEEEERLGADLVEHCVSRANTDSHLVFSGQHANHKPPTISNLVTSLNGWAQPSSKEVRRGSNAIENGGGRANNHDGTGVMDLENHDDVDSHMNGGHIHNGDGYNNTDDARKSINTDAGYVNNGFRRESATRSTNGDIRRGPATVVRPTDSRASSASRGVRNNTNRLLLDGGALHALPRARIGNSVANSSGRNSRQDDLAKFADIAQVYPA</sequence>
<feature type="compositionally biased region" description="Polar residues" evidence="1">
    <location>
        <begin position="151"/>
        <end position="164"/>
    </location>
</feature>
<organism evidence="2 3">
    <name type="scientific">Plakobranchus ocellatus</name>
    <dbReference type="NCBI Taxonomy" id="259542"/>
    <lineage>
        <taxon>Eukaryota</taxon>
        <taxon>Metazoa</taxon>
        <taxon>Spiralia</taxon>
        <taxon>Lophotrochozoa</taxon>
        <taxon>Mollusca</taxon>
        <taxon>Gastropoda</taxon>
        <taxon>Heterobranchia</taxon>
        <taxon>Euthyneura</taxon>
        <taxon>Panpulmonata</taxon>
        <taxon>Sacoglossa</taxon>
        <taxon>Placobranchoidea</taxon>
        <taxon>Plakobranchidae</taxon>
        <taxon>Plakobranchus</taxon>
    </lineage>
</organism>
<evidence type="ECO:0000256" key="1">
    <source>
        <dbReference type="SAM" id="MobiDB-lite"/>
    </source>
</evidence>
<feature type="region of interest" description="Disordered" evidence="1">
    <location>
        <begin position="52"/>
        <end position="79"/>
    </location>
</feature>
<evidence type="ECO:0000313" key="3">
    <source>
        <dbReference type="Proteomes" id="UP000735302"/>
    </source>
</evidence>
<gene>
    <name evidence="2" type="ORF">PoB_002909900</name>
</gene>
<accession>A0AAV4A8P5</accession>
<reference evidence="2 3" key="1">
    <citation type="journal article" date="2021" name="Elife">
        <title>Chloroplast acquisition without the gene transfer in kleptoplastic sea slugs, Plakobranchus ocellatus.</title>
        <authorList>
            <person name="Maeda T."/>
            <person name="Takahashi S."/>
            <person name="Yoshida T."/>
            <person name="Shimamura S."/>
            <person name="Takaki Y."/>
            <person name="Nagai Y."/>
            <person name="Toyoda A."/>
            <person name="Suzuki Y."/>
            <person name="Arimoto A."/>
            <person name="Ishii H."/>
            <person name="Satoh N."/>
            <person name="Nishiyama T."/>
            <person name="Hasebe M."/>
            <person name="Maruyama T."/>
            <person name="Minagawa J."/>
            <person name="Obokata J."/>
            <person name="Shigenobu S."/>
        </authorList>
    </citation>
    <scope>NUCLEOTIDE SEQUENCE [LARGE SCALE GENOMIC DNA]</scope>
</reference>
<keyword evidence="3" id="KW-1185">Reference proteome</keyword>
<protein>
    <submittedName>
        <fullName evidence="2">Uncharacterized protein</fullName>
    </submittedName>
</protein>
<dbReference type="Proteomes" id="UP000735302">
    <property type="component" value="Unassembled WGS sequence"/>
</dbReference>
<name>A0AAV4A8P5_9GAST</name>